<dbReference type="GO" id="GO:0005739">
    <property type="term" value="C:mitochondrion"/>
    <property type="evidence" value="ECO:0007669"/>
    <property type="project" value="TreeGrafter"/>
</dbReference>
<dbReference type="EMBL" id="ODYU01009247">
    <property type="protein sequence ID" value="SOQ53525.1"/>
    <property type="molecule type" value="Genomic_DNA"/>
</dbReference>
<feature type="region of interest" description="Disordered" evidence="3">
    <location>
        <begin position="171"/>
        <end position="245"/>
    </location>
</feature>
<feature type="compositionally biased region" description="Pro residues" evidence="3">
    <location>
        <begin position="220"/>
        <end position="245"/>
    </location>
</feature>
<dbReference type="Pfam" id="PF07047">
    <property type="entry name" value="OPA3"/>
    <property type="match status" value="1"/>
</dbReference>
<sequence>MNPGIETPCERCETGDVNSTHNTCRLVCAQAVAVNHPWFRRHVCVRTGRAFNACQLRLRLWTLALRQPRRLPPISDHAALESGASILGSYSVTCCSLVDTVINGEAIVFGVGGLIVIFEVNRQANKQEDKVLAEASQWLALLVSLEELQRELVLQQQDIDRLSAALRRLAPDRFPPTQPDSQPDSSDQPVQPAPPTSSSPPLPEPAAELDAGPAPAATSEPPPPPTSDCPPPLTPECPPPPTTEC</sequence>
<reference evidence="4" key="1">
    <citation type="submission" date="2016-07" db="EMBL/GenBank/DDBJ databases">
        <authorList>
            <person name="Bretaudeau A."/>
        </authorList>
    </citation>
    <scope>NUCLEOTIDE SEQUENCE</scope>
    <source>
        <strain evidence="4">Rice</strain>
        <tissue evidence="4">Whole body</tissue>
    </source>
</reference>
<feature type="compositionally biased region" description="Low complexity" evidence="3">
    <location>
        <begin position="205"/>
        <end position="219"/>
    </location>
</feature>
<evidence type="ECO:0000256" key="1">
    <source>
        <dbReference type="ARBA" id="ARBA00007584"/>
    </source>
</evidence>
<feature type="compositionally biased region" description="Low complexity" evidence="3">
    <location>
        <begin position="179"/>
        <end position="190"/>
    </location>
</feature>
<dbReference type="PANTHER" id="PTHR12499:SF0">
    <property type="entry name" value="OPTIC ATROPHY 3 PROTEIN"/>
    <property type="match status" value="1"/>
</dbReference>
<dbReference type="AlphaFoldDB" id="A0A2H1WKB5"/>
<feature type="compositionally biased region" description="Pro residues" evidence="3">
    <location>
        <begin position="191"/>
        <end position="204"/>
    </location>
</feature>
<accession>A0A2H1WKB5</accession>
<organism evidence="4">
    <name type="scientific">Spodoptera frugiperda</name>
    <name type="common">Fall armyworm</name>
    <dbReference type="NCBI Taxonomy" id="7108"/>
    <lineage>
        <taxon>Eukaryota</taxon>
        <taxon>Metazoa</taxon>
        <taxon>Ecdysozoa</taxon>
        <taxon>Arthropoda</taxon>
        <taxon>Hexapoda</taxon>
        <taxon>Insecta</taxon>
        <taxon>Pterygota</taxon>
        <taxon>Neoptera</taxon>
        <taxon>Endopterygota</taxon>
        <taxon>Lepidoptera</taxon>
        <taxon>Glossata</taxon>
        <taxon>Ditrysia</taxon>
        <taxon>Noctuoidea</taxon>
        <taxon>Noctuidae</taxon>
        <taxon>Amphipyrinae</taxon>
        <taxon>Spodoptera</taxon>
    </lineage>
</organism>
<dbReference type="InterPro" id="IPR010754">
    <property type="entry name" value="OPA3-like"/>
</dbReference>
<protein>
    <submittedName>
        <fullName evidence="4">SFRICE_037239</fullName>
    </submittedName>
</protein>
<comment type="similarity">
    <text evidence="1">Belongs to the OPA3 family.</text>
</comment>
<keyword evidence="2" id="KW-0175">Coiled coil</keyword>
<proteinExistence type="inferred from homology"/>
<gene>
    <name evidence="4" type="ORF">SFRICE_037239</name>
</gene>
<evidence type="ECO:0000256" key="3">
    <source>
        <dbReference type="SAM" id="MobiDB-lite"/>
    </source>
</evidence>
<dbReference type="GO" id="GO:0019216">
    <property type="term" value="P:regulation of lipid metabolic process"/>
    <property type="evidence" value="ECO:0007669"/>
    <property type="project" value="TreeGrafter"/>
</dbReference>
<name>A0A2H1WKB5_SPOFR</name>
<dbReference type="PANTHER" id="PTHR12499">
    <property type="entry name" value="OPTIC ATROPHY 3 PROTEIN OPA3"/>
    <property type="match status" value="1"/>
</dbReference>
<evidence type="ECO:0000256" key="2">
    <source>
        <dbReference type="ARBA" id="ARBA00023054"/>
    </source>
</evidence>
<evidence type="ECO:0000313" key="4">
    <source>
        <dbReference type="EMBL" id="SOQ53525.1"/>
    </source>
</evidence>